<feature type="transmembrane region" description="Helical" evidence="3">
    <location>
        <begin position="377"/>
        <end position="396"/>
    </location>
</feature>
<dbReference type="RefSeq" id="WP_308449862.1">
    <property type="nucleotide sequence ID" value="NZ_JAJEQC010000013.1"/>
</dbReference>
<evidence type="ECO:0000256" key="2">
    <source>
        <dbReference type="SAM" id="MobiDB-lite"/>
    </source>
</evidence>
<dbReference type="Proteomes" id="UP001199424">
    <property type="component" value="Unassembled WGS sequence"/>
</dbReference>
<dbReference type="Gene3D" id="2.60.40.4270">
    <property type="entry name" value="Listeria-Bacteroides repeat domain"/>
    <property type="match status" value="1"/>
</dbReference>
<feature type="transmembrane region" description="Helical" evidence="3">
    <location>
        <begin position="346"/>
        <end position="365"/>
    </location>
</feature>
<keyword evidence="3" id="KW-0812">Transmembrane</keyword>
<dbReference type="AlphaFoldDB" id="A0AAE3DGJ8"/>
<evidence type="ECO:0000313" key="5">
    <source>
        <dbReference type="Proteomes" id="UP001199424"/>
    </source>
</evidence>
<evidence type="ECO:0000256" key="1">
    <source>
        <dbReference type="ARBA" id="ARBA00004196"/>
    </source>
</evidence>
<reference evidence="4" key="1">
    <citation type="submission" date="2021-10" db="EMBL/GenBank/DDBJ databases">
        <title>Anaerobic single-cell dispensing facilitates the cultivation of human gut bacteria.</title>
        <authorList>
            <person name="Afrizal A."/>
        </authorList>
    </citation>
    <scope>NUCLEOTIDE SEQUENCE</scope>
    <source>
        <strain evidence="4">CLA-AA-H250</strain>
    </source>
</reference>
<name>A0AAE3DGJ8_9FIRM</name>
<feature type="region of interest" description="Disordered" evidence="2">
    <location>
        <begin position="107"/>
        <end position="273"/>
    </location>
</feature>
<feature type="compositionally biased region" description="Pro residues" evidence="2">
    <location>
        <begin position="201"/>
        <end position="222"/>
    </location>
</feature>
<comment type="caution">
    <text evidence="4">The sequence shown here is derived from an EMBL/GenBank/DDBJ whole genome shotgun (WGS) entry which is preliminary data.</text>
</comment>
<sequence>ADAQYTYTFKGWDKDYTEVKGNQTYVAVYEKTTNKYNVTYDLNGGEWTEATNEFKYEYKATVEVIKTVPTREGYKFSGWRSEEVTIENDAFTMPAKDVVLKAVWEANPTPTPIPSEEPTPTPAPTEEPTPTPAPTEEPTPTPAPTEEPTPTPAPTEEPTPTPAPTEESTPTPAPTEEPTPTPAPTEEPTPTPAPTEESTPTPAPNPNPNPNPATPTPTPVAPVVPATVATPTPKPTATPSTTPSDNGGKGDGNNDGEIGEAINDNETPLANGEDIADNATPLAGLGTGAWALINLILTIVTTLLSILLLIGYIGKKKKALEDEDGNVVLDENGKEVMEYEKNKKGLWRLISIIPALIAIIVFIFTEDMTLPMIFVDKWTLLHVVIALVQVVVMVLCKKKKDENDEDENAANA</sequence>
<dbReference type="InterPro" id="IPR042229">
    <property type="entry name" value="Listeria/Bacterioides_rpt_sf"/>
</dbReference>
<feature type="non-terminal residue" evidence="4">
    <location>
        <position position="1"/>
    </location>
</feature>
<dbReference type="Pfam" id="PF09479">
    <property type="entry name" value="Flg_new"/>
    <property type="match status" value="1"/>
</dbReference>
<feature type="compositionally biased region" description="Pro residues" evidence="2">
    <location>
        <begin position="171"/>
        <end position="193"/>
    </location>
</feature>
<proteinExistence type="predicted"/>
<dbReference type="EMBL" id="JAJEQC010000013">
    <property type="protein sequence ID" value="MCC2137701.1"/>
    <property type="molecule type" value="Genomic_DNA"/>
</dbReference>
<protein>
    <submittedName>
        <fullName evidence="4">InlB B-repeat-containing protein</fullName>
    </submittedName>
</protein>
<evidence type="ECO:0000256" key="3">
    <source>
        <dbReference type="SAM" id="Phobius"/>
    </source>
</evidence>
<keyword evidence="3" id="KW-1133">Transmembrane helix</keyword>
<gene>
    <name evidence="4" type="ORF">LKD31_11865</name>
</gene>
<organism evidence="4 5">
    <name type="scientific">Hominenteromicrobium mulieris</name>
    <dbReference type="NCBI Taxonomy" id="2885357"/>
    <lineage>
        <taxon>Bacteria</taxon>
        <taxon>Bacillati</taxon>
        <taxon>Bacillota</taxon>
        <taxon>Clostridia</taxon>
        <taxon>Eubacteriales</taxon>
        <taxon>Oscillospiraceae</taxon>
        <taxon>Hominenteromicrobium</taxon>
    </lineage>
</organism>
<evidence type="ECO:0000313" key="4">
    <source>
        <dbReference type="EMBL" id="MCC2137701.1"/>
    </source>
</evidence>
<feature type="compositionally biased region" description="Low complexity" evidence="2">
    <location>
        <begin position="223"/>
        <end position="246"/>
    </location>
</feature>
<dbReference type="InterPro" id="IPR013378">
    <property type="entry name" value="InlB-like_B-rpt"/>
</dbReference>
<dbReference type="GO" id="GO:0030313">
    <property type="term" value="C:cell envelope"/>
    <property type="evidence" value="ECO:0007669"/>
    <property type="project" value="UniProtKB-SubCell"/>
</dbReference>
<dbReference type="NCBIfam" id="TIGR02543">
    <property type="entry name" value="List_Bact_rpt"/>
    <property type="match status" value="1"/>
</dbReference>
<feature type="transmembrane region" description="Helical" evidence="3">
    <location>
        <begin position="289"/>
        <end position="313"/>
    </location>
</feature>
<accession>A0AAE3DGJ8</accession>
<keyword evidence="3" id="KW-0472">Membrane</keyword>
<feature type="compositionally biased region" description="Pro residues" evidence="2">
    <location>
        <begin position="109"/>
        <end position="163"/>
    </location>
</feature>
<keyword evidence="5" id="KW-1185">Reference proteome</keyword>
<comment type="subcellular location">
    <subcellularLocation>
        <location evidence="1">Cell envelope</location>
    </subcellularLocation>
</comment>